<dbReference type="AlphaFoldDB" id="A0AA40VUB0"/>
<name>A0AA40VUB0_9NOST</name>
<comment type="caution">
    <text evidence="1">The sequence shown here is derived from an EMBL/GenBank/DDBJ whole genome shotgun (WGS) entry which is preliminary data.</text>
</comment>
<evidence type="ECO:0000313" key="1">
    <source>
        <dbReference type="EMBL" id="MBD6619992.1"/>
    </source>
</evidence>
<evidence type="ECO:0000313" key="2">
    <source>
        <dbReference type="Proteomes" id="UP001165986"/>
    </source>
</evidence>
<proteinExistence type="predicted"/>
<dbReference type="RefSeq" id="WP_191761192.1">
    <property type="nucleotide sequence ID" value="NZ_VJXY01000052.1"/>
</dbReference>
<gene>
    <name evidence="1" type="ORF">FNW02_30395</name>
</gene>
<protein>
    <submittedName>
        <fullName evidence="1">Uncharacterized protein</fullName>
    </submittedName>
</protein>
<sequence length="338" mass="39386">MSNHIVFLICTEPGRLEQQSLLLVESIRKFGGKLKDTPISSFHPRKGEPISSQTTKLFDSLEVCHQQIILNIEYHDYYLANKIVTSAYAEENIDAKFLVFLDSDKCFFAEPKEFLLPLDYNIGLRPEYGKGIGSEGKNDIQDDYWQKLYKLLDIKQEIFVQTPIANKKIRGYWNSGIVAARKEAGFFTAWKNNFEKVMQQKLEPPQGNYFTEMAVLSATACSMAESLYTFSPSYSYPLPLHNRLAKEYKLNSFDETVSIHYFNMFAYKDWHKQLTNLSNFDSSSEKYQWLIERIVKHNMPYKSVLHRHVLELIRIEKKLRSFNIDVNLSGLIKRITNL</sequence>
<dbReference type="Proteomes" id="UP001165986">
    <property type="component" value="Unassembled WGS sequence"/>
</dbReference>
<dbReference type="InterPro" id="IPR029044">
    <property type="entry name" value="Nucleotide-diphossugar_trans"/>
</dbReference>
<organism evidence="1 2">
    <name type="scientific">Komarekiella delphini-convector SJRDD-AB1</name>
    <dbReference type="NCBI Taxonomy" id="2593771"/>
    <lineage>
        <taxon>Bacteria</taxon>
        <taxon>Bacillati</taxon>
        <taxon>Cyanobacteriota</taxon>
        <taxon>Cyanophyceae</taxon>
        <taxon>Nostocales</taxon>
        <taxon>Nostocaceae</taxon>
        <taxon>Komarekiella</taxon>
        <taxon>Komarekiella delphini-convector</taxon>
    </lineage>
</organism>
<dbReference type="EMBL" id="VJXY01000052">
    <property type="protein sequence ID" value="MBD6619992.1"/>
    <property type="molecule type" value="Genomic_DNA"/>
</dbReference>
<dbReference type="SUPFAM" id="SSF53448">
    <property type="entry name" value="Nucleotide-diphospho-sugar transferases"/>
    <property type="match status" value="1"/>
</dbReference>
<keyword evidence="2" id="KW-1185">Reference proteome</keyword>
<reference evidence="1" key="1">
    <citation type="submission" date="2019-07" db="EMBL/GenBank/DDBJ databases">
        <title>Toxilogical consequences of a new and cryptic species of cyanobacteria (Komarekiella delphini-convector) recovered from the epidermis of a bottlenose dolphin and 1500 ft. in the air.</title>
        <authorList>
            <person name="Brown A.O."/>
            <person name="Dvorak P."/>
            <person name="Villanueva C.D."/>
            <person name="Foss A.J."/>
            <person name="Garvey A.D."/>
            <person name="Gibson Q.A."/>
            <person name="Johansen J.R."/>
            <person name="Casamatta D.A."/>
        </authorList>
    </citation>
    <scope>NUCLEOTIDE SEQUENCE</scope>
    <source>
        <strain evidence="1">SJRDD-AB1</strain>
    </source>
</reference>
<accession>A0AA40VUB0</accession>